<protein>
    <recommendedName>
        <fullName evidence="4">Fibronectin type-III domain-containing protein</fullName>
    </recommendedName>
</protein>
<feature type="signal peptide" evidence="1">
    <location>
        <begin position="1"/>
        <end position="22"/>
    </location>
</feature>
<evidence type="ECO:0000256" key="1">
    <source>
        <dbReference type="SAM" id="SignalP"/>
    </source>
</evidence>
<evidence type="ECO:0000313" key="2">
    <source>
        <dbReference type="EMBL" id="KAJ8914958.1"/>
    </source>
</evidence>
<dbReference type="EMBL" id="JANEYG010000060">
    <property type="protein sequence ID" value="KAJ8914958.1"/>
    <property type="molecule type" value="Genomic_DNA"/>
</dbReference>
<feature type="chain" id="PRO_5043518863" description="Fibronectin type-III domain-containing protein" evidence="1">
    <location>
        <begin position="23"/>
        <end position="310"/>
    </location>
</feature>
<proteinExistence type="predicted"/>
<keyword evidence="3" id="KW-1185">Reference proteome</keyword>
<name>A0AAV8VL12_9CUCU</name>
<evidence type="ECO:0000313" key="3">
    <source>
        <dbReference type="Proteomes" id="UP001159042"/>
    </source>
</evidence>
<accession>A0AAV8VL12</accession>
<dbReference type="AlphaFoldDB" id="A0AAV8VL12"/>
<dbReference type="CDD" id="cd00063">
    <property type="entry name" value="FN3"/>
    <property type="match status" value="1"/>
</dbReference>
<gene>
    <name evidence="2" type="ORF">NQ315_002482</name>
</gene>
<organism evidence="2 3">
    <name type="scientific">Exocentrus adspersus</name>
    <dbReference type="NCBI Taxonomy" id="1586481"/>
    <lineage>
        <taxon>Eukaryota</taxon>
        <taxon>Metazoa</taxon>
        <taxon>Ecdysozoa</taxon>
        <taxon>Arthropoda</taxon>
        <taxon>Hexapoda</taxon>
        <taxon>Insecta</taxon>
        <taxon>Pterygota</taxon>
        <taxon>Neoptera</taxon>
        <taxon>Endopterygota</taxon>
        <taxon>Coleoptera</taxon>
        <taxon>Polyphaga</taxon>
        <taxon>Cucujiformia</taxon>
        <taxon>Chrysomeloidea</taxon>
        <taxon>Cerambycidae</taxon>
        <taxon>Lamiinae</taxon>
        <taxon>Acanthocinini</taxon>
        <taxon>Exocentrus</taxon>
    </lineage>
</organism>
<comment type="caution">
    <text evidence="2">The sequence shown here is derived from an EMBL/GenBank/DDBJ whole genome shotgun (WGS) entry which is preliminary data.</text>
</comment>
<sequence length="310" mass="34932">MLLKLVPTLLVTFSVPLTRVSGQDCLPRNVQNIDILSNTTLVWELDAFETCQISNFYVDIWGHGEEQYHYNITENFLDVSFLGTCELWNFTISAVHYVIPGPASTFSTYVPLPPDADLTLAFVRYNFPSGHIVMEWDLANRTLGDCSVKYRLTLHDQDRDTMDDMYLDETSIVLNTLACTQYETILRAVNMAYPMIEGPLRRMNINLAATVQSAPRLKFVEIQATSFNMTVGLDGERNRCPVMTLFVDGGIYFNASVSLQGMETPELVEVEVKSLLPNTMYYFHVSVLNIGGWSTPTPIAIQTLDLSPNL</sequence>
<dbReference type="SUPFAM" id="SSF49265">
    <property type="entry name" value="Fibronectin type III"/>
    <property type="match status" value="2"/>
</dbReference>
<dbReference type="InterPro" id="IPR036116">
    <property type="entry name" value="FN3_sf"/>
</dbReference>
<keyword evidence="1" id="KW-0732">Signal</keyword>
<evidence type="ECO:0008006" key="4">
    <source>
        <dbReference type="Google" id="ProtNLM"/>
    </source>
</evidence>
<dbReference type="Proteomes" id="UP001159042">
    <property type="component" value="Unassembled WGS sequence"/>
</dbReference>
<dbReference type="InterPro" id="IPR003961">
    <property type="entry name" value="FN3_dom"/>
</dbReference>
<reference evidence="2 3" key="1">
    <citation type="journal article" date="2023" name="Insect Mol. Biol.">
        <title>Genome sequencing provides insights into the evolution of gene families encoding plant cell wall-degrading enzymes in longhorned beetles.</title>
        <authorList>
            <person name="Shin N.R."/>
            <person name="Okamura Y."/>
            <person name="Kirsch R."/>
            <person name="Pauchet Y."/>
        </authorList>
    </citation>
    <scope>NUCLEOTIDE SEQUENCE [LARGE SCALE GENOMIC DNA]</scope>
    <source>
        <strain evidence="2">EAD_L_NR</strain>
    </source>
</reference>